<dbReference type="AlphaFoldDB" id="A0A6A9QS72"/>
<feature type="transmembrane region" description="Helical" evidence="1">
    <location>
        <begin position="7"/>
        <end position="24"/>
    </location>
</feature>
<protein>
    <submittedName>
        <fullName evidence="2">Uncharacterized protein</fullName>
    </submittedName>
</protein>
<keyword evidence="1" id="KW-0812">Transmembrane</keyword>
<proteinExistence type="predicted"/>
<dbReference type="RefSeq" id="WP_156017761.1">
    <property type="nucleotide sequence ID" value="NZ_WGGD01000005.1"/>
</dbReference>
<feature type="transmembrane region" description="Helical" evidence="1">
    <location>
        <begin position="60"/>
        <end position="78"/>
    </location>
</feature>
<gene>
    <name evidence="2" type="ORF">GC250_11505</name>
</gene>
<name>A0A6A9QS72_SULME</name>
<feature type="transmembrane region" description="Helical" evidence="1">
    <location>
        <begin position="30"/>
        <end position="48"/>
    </location>
</feature>
<evidence type="ECO:0000313" key="2">
    <source>
        <dbReference type="EMBL" id="MUN30041.1"/>
    </source>
</evidence>
<sequence length="155" mass="17457">MKIINLIPFLSIAGLYFAILDMNIEFLNYMHVMSGVILVGLVVFPYLFKVDYEEMRDTVMPLTLAFMFITFGSGAIMYNQQGRPTFLNLLHTSLPAQLTFIIDSIDVNTFLLSVTLIILSILYIKGYRGILISLGHAISSLSLVFMIFVMGMLVI</sequence>
<reference evidence="2 3" key="1">
    <citation type="submission" date="2019-10" db="EMBL/GenBank/DDBJ databases">
        <title>Sequencing and Assembly of Multiple Reported Metal-Biooxidizing Members of the Extremely Thermoacidophilic Archaeal Family Sulfolobaceae.</title>
        <authorList>
            <person name="Counts J.A."/>
            <person name="Kelly R.M."/>
        </authorList>
    </citation>
    <scope>NUCLEOTIDE SEQUENCE [LARGE SCALE GENOMIC DNA]</scope>
    <source>
        <strain evidence="2 3">DSM 6482</strain>
    </source>
</reference>
<feature type="transmembrane region" description="Helical" evidence="1">
    <location>
        <begin position="131"/>
        <end position="154"/>
    </location>
</feature>
<evidence type="ECO:0000313" key="3">
    <source>
        <dbReference type="Proteomes" id="UP000470772"/>
    </source>
</evidence>
<keyword evidence="3" id="KW-1185">Reference proteome</keyword>
<dbReference type="EMBL" id="WGGD01000005">
    <property type="protein sequence ID" value="MUN30041.1"/>
    <property type="molecule type" value="Genomic_DNA"/>
</dbReference>
<feature type="transmembrane region" description="Helical" evidence="1">
    <location>
        <begin position="98"/>
        <end position="124"/>
    </location>
</feature>
<comment type="caution">
    <text evidence="2">The sequence shown here is derived from an EMBL/GenBank/DDBJ whole genome shotgun (WGS) entry which is preliminary data.</text>
</comment>
<keyword evidence="1" id="KW-1133">Transmembrane helix</keyword>
<keyword evidence="1" id="KW-0472">Membrane</keyword>
<accession>A0A6A9QS72</accession>
<dbReference type="Proteomes" id="UP000470772">
    <property type="component" value="Unassembled WGS sequence"/>
</dbReference>
<organism evidence="2 3">
    <name type="scientific">Sulfuracidifex metallicus DSM 6482 = JCM 9184</name>
    <dbReference type="NCBI Taxonomy" id="523847"/>
    <lineage>
        <taxon>Archaea</taxon>
        <taxon>Thermoproteota</taxon>
        <taxon>Thermoprotei</taxon>
        <taxon>Sulfolobales</taxon>
        <taxon>Sulfolobaceae</taxon>
        <taxon>Sulfuracidifex</taxon>
    </lineage>
</organism>
<evidence type="ECO:0000256" key="1">
    <source>
        <dbReference type="SAM" id="Phobius"/>
    </source>
</evidence>